<sequence>MILQDRSRSEQGPAYSRAESPDLPGEDAPLLMDDEREHPDDPPNYGVQEIEAVRSIWTPGLLKVAYLAVFVVILGASLESQASSSLATYVTSDFSEHALISIISICTSLIGGAARVPIAKLIDIWGRGEGYVIMVACTTLGLILMAACRNVPVYAIAQIFYSIGFDGGDYVLTVFLADTSSLRNRALAMSLSGTPYIITTFAGPAVAQYFQDSWSWRWAYIVFAITTPLVSVPIIYLLFYTKHVAIRKGLLRSNDLQRKEPWLEQMKKFAIQFDVVGSFLFVIGLAMILLPLSLRSNSPAGWLEPSMLTKFLAGYSCLCLFVAWEWKFAPVKLIPIRVIMDRTVLGSCLLCFIGFAAFNCYHAYFPSFLQVVHSLSIREAGYIANIFSITSCVLGILVAWVIRQTGRYKRLALYALPLRVLGTLAIIPAVRDPRGTNTRALVLCQCCNALAGAVHVICNTAAVNAAVVHGDLAIVLAVLMLFSSVGSSVGTAVAGAVWTSSMPKLLHEFLPDGQKHLAEELYGSLKRQLERPRGDPVREAVVRAYCVTETRLCVIAAASLPFLVVCLMMWRDLPVRDEDEGGAAAGRDKWKGDRTVEHHD</sequence>
<feature type="transmembrane region" description="Helical" evidence="6">
    <location>
        <begin position="98"/>
        <end position="118"/>
    </location>
</feature>
<feature type="transmembrane region" description="Helical" evidence="6">
    <location>
        <begin position="153"/>
        <end position="175"/>
    </location>
</feature>
<dbReference type="GO" id="GO:0022857">
    <property type="term" value="F:transmembrane transporter activity"/>
    <property type="evidence" value="ECO:0007669"/>
    <property type="project" value="InterPro"/>
</dbReference>
<dbReference type="Pfam" id="PF07690">
    <property type="entry name" value="MFS_1"/>
    <property type="match status" value="1"/>
</dbReference>
<feature type="transmembrane region" description="Helical" evidence="6">
    <location>
        <begin position="187"/>
        <end position="206"/>
    </location>
</feature>
<comment type="caution">
    <text evidence="7">The sequence shown here is derived from an EMBL/GenBank/DDBJ whole genome shotgun (WGS) entry which is preliminary data.</text>
</comment>
<reference evidence="7" key="1">
    <citation type="submission" date="2020-04" db="EMBL/GenBank/DDBJ databases">
        <title>Genome Assembly and Annotation of Botryosphaeria dothidea sdau 11-99, a Latent Pathogen of Apple Fruit Ring Rot in China.</title>
        <authorList>
            <person name="Yu C."/>
            <person name="Diao Y."/>
            <person name="Lu Q."/>
            <person name="Zhao J."/>
            <person name="Cui S."/>
            <person name="Peng C."/>
            <person name="He B."/>
            <person name="Liu H."/>
        </authorList>
    </citation>
    <scope>NUCLEOTIDE SEQUENCE [LARGE SCALE GENOMIC DNA]</scope>
    <source>
        <strain evidence="7">Sdau11-99</strain>
    </source>
</reference>
<feature type="transmembrane region" description="Helical" evidence="6">
    <location>
        <begin position="344"/>
        <end position="365"/>
    </location>
</feature>
<dbReference type="AlphaFoldDB" id="A0A8H4J6W2"/>
<evidence type="ECO:0000256" key="4">
    <source>
        <dbReference type="ARBA" id="ARBA00023136"/>
    </source>
</evidence>
<feature type="transmembrane region" description="Helical" evidence="6">
    <location>
        <begin position="306"/>
        <end position="324"/>
    </location>
</feature>
<keyword evidence="3 6" id="KW-1133">Transmembrane helix</keyword>
<feature type="region of interest" description="Disordered" evidence="5">
    <location>
        <begin position="1"/>
        <end position="45"/>
    </location>
</feature>
<feature type="transmembrane region" description="Helical" evidence="6">
    <location>
        <begin position="275"/>
        <end position="294"/>
    </location>
</feature>
<dbReference type="GO" id="GO:0005886">
    <property type="term" value="C:plasma membrane"/>
    <property type="evidence" value="ECO:0007669"/>
    <property type="project" value="TreeGrafter"/>
</dbReference>
<feature type="transmembrane region" description="Helical" evidence="6">
    <location>
        <begin position="218"/>
        <end position="239"/>
    </location>
</feature>
<organism evidence="7 8">
    <name type="scientific">Botryosphaeria dothidea</name>
    <dbReference type="NCBI Taxonomy" id="55169"/>
    <lineage>
        <taxon>Eukaryota</taxon>
        <taxon>Fungi</taxon>
        <taxon>Dikarya</taxon>
        <taxon>Ascomycota</taxon>
        <taxon>Pezizomycotina</taxon>
        <taxon>Dothideomycetes</taxon>
        <taxon>Dothideomycetes incertae sedis</taxon>
        <taxon>Botryosphaeriales</taxon>
        <taxon>Botryosphaeriaceae</taxon>
        <taxon>Botryosphaeria</taxon>
    </lineage>
</organism>
<feature type="transmembrane region" description="Helical" evidence="6">
    <location>
        <begin position="552"/>
        <end position="570"/>
    </location>
</feature>
<dbReference type="EMBL" id="WWBZ02000002">
    <property type="protein sequence ID" value="KAF4312862.1"/>
    <property type="molecule type" value="Genomic_DNA"/>
</dbReference>
<feature type="compositionally biased region" description="Basic and acidic residues" evidence="5">
    <location>
        <begin position="586"/>
        <end position="600"/>
    </location>
</feature>
<evidence type="ECO:0000256" key="5">
    <source>
        <dbReference type="SAM" id="MobiDB-lite"/>
    </source>
</evidence>
<feature type="transmembrane region" description="Helical" evidence="6">
    <location>
        <begin position="60"/>
        <end position="78"/>
    </location>
</feature>
<keyword evidence="4 6" id="KW-0472">Membrane</keyword>
<evidence type="ECO:0000256" key="6">
    <source>
        <dbReference type="SAM" id="Phobius"/>
    </source>
</evidence>
<gene>
    <name evidence="7" type="ORF">GTA08_BOTSDO11718</name>
</gene>
<feature type="region of interest" description="Disordered" evidence="5">
    <location>
        <begin position="579"/>
        <end position="600"/>
    </location>
</feature>
<dbReference type="Proteomes" id="UP000572817">
    <property type="component" value="Unassembled WGS sequence"/>
</dbReference>
<dbReference type="SUPFAM" id="SSF103473">
    <property type="entry name" value="MFS general substrate transporter"/>
    <property type="match status" value="1"/>
</dbReference>
<proteinExistence type="predicted"/>
<keyword evidence="2 6" id="KW-0812">Transmembrane</keyword>
<dbReference type="InterPro" id="IPR036259">
    <property type="entry name" value="MFS_trans_sf"/>
</dbReference>
<evidence type="ECO:0000256" key="3">
    <source>
        <dbReference type="ARBA" id="ARBA00022989"/>
    </source>
</evidence>
<dbReference type="InterPro" id="IPR011701">
    <property type="entry name" value="MFS"/>
</dbReference>
<name>A0A8H4J6W2_9PEZI</name>
<feature type="transmembrane region" description="Helical" evidence="6">
    <location>
        <begin position="380"/>
        <end position="402"/>
    </location>
</feature>
<feature type="transmembrane region" description="Helical" evidence="6">
    <location>
        <begin position="472"/>
        <end position="498"/>
    </location>
</feature>
<protein>
    <submittedName>
        <fullName evidence="7">Siderophore iron transporter mirb</fullName>
    </submittedName>
</protein>
<evidence type="ECO:0000313" key="8">
    <source>
        <dbReference type="Proteomes" id="UP000572817"/>
    </source>
</evidence>
<dbReference type="PANTHER" id="PTHR23501">
    <property type="entry name" value="MAJOR FACILITATOR SUPERFAMILY"/>
    <property type="match status" value="1"/>
</dbReference>
<dbReference type="OrthoDB" id="4078873at2759"/>
<accession>A0A8H4J6W2</accession>
<keyword evidence="8" id="KW-1185">Reference proteome</keyword>
<evidence type="ECO:0000256" key="2">
    <source>
        <dbReference type="ARBA" id="ARBA00022692"/>
    </source>
</evidence>
<evidence type="ECO:0000256" key="1">
    <source>
        <dbReference type="ARBA" id="ARBA00004141"/>
    </source>
</evidence>
<comment type="subcellular location">
    <subcellularLocation>
        <location evidence="1">Membrane</location>
        <topology evidence="1">Multi-pass membrane protein</topology>
    </subcellularLocation>
</comment>
<feature type="transmembrane region" description="Helical" evidence="6">
    <location>
        <begin position="130"/>
        <end position="147"/>
    </location>
</feature>
<evidence type="ECO:0000313" key="7">
    <source>
        <dbReference type="EMBL" id="KAF4312862.1"/>
    </source>
</evidence>
<dbReference type="Gene3D" id="1.20.1250.20">
    <property type="entry name" value="MFS general substrate transporter like domains"/>
    <property type="match status" value="2"/>
</dbReference>
<dbReference type="PANTHER" id="PTHR23501:SF55">
    <property type="entry name" value="SIDEROPHORE IRON TRANSPORTER, PUTATIVE (AFU_ORTHOLOGUE AFUA_3G03440)-RELATED"/>
    <property type="match status" value="1"/>
</dbReference>